<sequence>MVKFTDHTSTRKYPTKELEFTQTTFIETDTNKTLGRAFSTYGIRDAGVLTLYDLKYHTDTINLLRAKKGIYKDNKVYLDHNITLNQKEGFDYRAEHAVYDKKTQILNITSTFTAIMNKNIIHGNTLRYDTKKKEAFAKEIDAVVYTVEK</sequence>
<accession>A0A1W1BH84</accession>
<gene>
    <name evidence="1" type="ORF">MNB_SV-8-1385</name>
</gene>
<proteinExistence type="predicted"/>
<dbReference type="AlphaFoldDB" id="A0A1W1BH84"/>
<evidence type="ECO:0000313" key="1">
    <source>
        <dbReference type="EMBL" id="SFV52841.1"/>
    </source>
</evidence>
<dbReference type="EMBL" id="FPHD01000020">
    <property type="protein sequence ID" value="SFV52841.1"/>
    <property type="molecule type" value="Genomic_DNA"/>
</dbReference>
<reference evidence="1" key="1">
    <citation type="submission" date="2016-10" db="EMBL/GenBank/DDBJ databases">
        <authorList>
            <person name="de Groot N.N."/>
        </authorList>
    </citation>
    <scope>NUCLEOTIDE SEQUENCE</scope>
</reference>
<name>A0A1W1BH84_9ZZZZ</name>
<organism evidence="1">
    <name type="scientific">hydrothermal vent metagenome</name>
    <dbReference type="NCBI Taxonomy" id="652676"/>
    <lineage>
        <taxon>unclassified sequences</taxon>
        <taxon>metagenomes</taxon>
        <taxon>ecological metagenomes</taxon>
    </lineage>
</organism>
<dbReference type="Gene3D" id="2.60.450.10">
    <property type="entry name" value="Lipopolysaccharide (LPS) transport protein A like domain"/>
    <property type="match status" value="1"/>
</dbReference>
<protein>
    <submittedName>
        <fullName evidence="1">Uncharacterized protein</fullName>
    </submittedName>
</protein>